<dbReference type="AlphaFoldDB" id="A0A9N9JLX2"/>
<protein>
    <submittedName>
        <fullName evidence="3">9863_t:CDS:1</fullName>
    </submittedName>
</protein>
<dbReference type="Gene3D" id="1.10.10.60">
    <property type="entry name" value="Homeodomain-like"/>
    <property type="match status" value="1"/>
</dbReference>
<evidence type="ECO:0000256" key="1">
    <source>
        <dbReference type="ARBA" id="ARBA00023125"/>
    </source>
</evidence>
<dbReference type="SMART" id="SM00674">
    <property type="entry name" value="CENPB"/>
    <property type="match status" value="1"/>
</dbReference>
<feature type="non-terminal residue" evidence="3">
    <location>
        <position position="1"/>
    </location>
</feature>
<dbReference type="InterPro" id="IPR050863">
    <property type="entry name" value="CenT-Element_Derived"/>
</dbReference>
<dbReference type="PANTHER" id="PTHR19303">
    <property type="entry name" value="TRANSPOSON"/>
    <property type="match status" value="1"/>
</dbReference>
<dbReference type="InterPro" id="IPR006600">
    <property type="entry name" value="HTH_CenpB_DNA-bd_dom"/>
</dbReference>
<dbReference type="GO" id="GO:0003677">
    <property type="term" value="F:DNA binding"/>
    <property type="evidence" value="ECO:0007669"/>
    <property type="project" value="UniProtKB-KW"/>
</dbReference>
<reference evidence="3" key="1">
    <citation type="submission" date="2021-06" db="EMBL/GenBank/DDBJ databases">
        <authorList>
            <person name="Kallberg Y."/>
            <person name="Tangrot J."/>
            <person name="Rosling A."/>
        </authorList>
    </citation>
    <scope>NUCLEOTIDE SEQUENCE</scope>
    <source>
        <strain evidence="3">MA453B</strain>
    </source>
</reference>
<dbReference type="Pfam" id="PF03184">
    <property type="entry name" value="DDE_1"/>
    <property type="match status" value="1"/>
</dbReference>
<dbReference type="InterPro" id="IPR009057">
    <property type="entry name" value="Homeodomain-like_sf"/>
</dbReference>
<dbReference type="EMBL" id="CAJVPY010025495">
    <property type="protein sequence ID" value="CAG8788336.1"/>
    <property type="molecule type" value="Genomic_DNA"/>
</dbReference>
<feature type="non-terminal residue" evidence="3">
    <location>
        <position position="231"/>
    </location>
</feature>
<sequence>SKRSTAEKFNITPKQLREWIKKKQELKNAPPCVRRLNIGGRAKYPLLEVDLKTWVKSLRSRQKIVSRYMVKTKASQLAKQPRFLSLYPMINECKWSYKWVDGFMRRNNFSNRRRTTVAQRLPEDLEPKRDEFLMNVPRQVFPSGIVVRTNRSGYMNSDEMIFWIENIWNRRAPLSINPRSLLVLDAFSGHLTDSVKNRFNEKNTNMAVIPEGLTKKLQPLDVYINKSFKDK</sequence>
<dbReference type="Pfam" id="PF03221">
    <property type="entry name" value="HTH_Tnp_Tc5"/>
    <property type="match status" value="1"/>
</dbReference>
<keyword evidence="4" id="KW-1185">Reference proteome</keyword>
<dbReference type="PROSITE" id="PS51253">
    <property type="entry name" value="HTH_CENPB"/>
    <property type="match status" value="1"/>
</dbReference>
<dbReference type="OrthoDB" id="2426885at2759"/>
<dbReference type="GO" id="GO:0005634">
    <property type="term" value="C:nucleus"/>
    <property type="evidence" value="ECO:0007669"/>
    <property type="project" value="TreeGrafter"/>
</dbReference>
<dbReference type="Proteomes" id="UP000789405">
    <property type="component" value="Unassembled WGS sequence"/>
</dbReference>
<dbReference type="PANTHER" id="PTHR19303:SF74">
    <property type="entry name" value="POGO TRANSPOSABLE ELEMENT WITH KRAB DOMAIN"/>
    <property type="match status" value="1"/>
</dbReference>
<evidence type="ECO:0000313" key="4">
    <source>
        <dbReference type="Proteomes" id="UP000789405"/>
    </source>
</evidence>
<name>A0A9N9JLX2_9GLOM</name>
<organism evidence="3 4">
    <name type="scientific">Dentiscutata erythropus</name>
    <dbReference type="NCBI Taxonomy" id="1348616"/>
    <lineage>
        <taxon>Eukaryota</taxon>
        <taxon>Fungi</taxon>
        <taxon>Fungi incertae sedis</taxon>
        <taxon>Mucoromycota</taxon>
        <taxon>Glomeromycotina</taxon>
        <taxon>Glomeromycetes</taxon>
        <taxon>Diversisporales</taxon>
        <taxon>Gigasporaceae</taxon>
        <taxon>Dentiscutata</taxon>
    </lineage>
</organism>
<feature type="domain" description="HTH CENPB-type" evidence="2">
    <location>
        <begin position="35"/>
        <end position="113"/>
    </location>
</feature>
<accession>A0A9N9JLX2</accession>
<evidence type="ECO:0000313" key="3">
    <source>
        <dbReference type="EMBL" id="CAG8788336.1"/>
    </source>
</evidence>
<dbReference type="SUPFAM" id="SSF46689">
    <property type="entry name" value="Homeodomain-like"/>
    <property type="match status" value="1"/>
</dbReference>
<keyword evidence="1" id="KW-0238">DNA-binding</keyword>
<gene>
    <name evidence="3" type="ORF">DERYTH_LOCUS20883</name>
</gene>
<evidence type="ECO:0000259" key="2">
    <source>
        <dbReference type="PROSITE" id="PS51253"/>
    </source>
</evidence>
<comment type="caution">
    <text evidence="3">The sequence shown here is derived from an EMBL/GenBank/DDBJ whole genome shotgun (WGS) entry which is preliminary data.</text>
</comment>
<proteinExistence type="predicted"/>
<dbReference type="InterPro" id="IPR004875">
    <property type="entry name" value="DDE_SF_endonuclease_dom"/>
</dbReference>